<sequence length="330" mass="35762">MNYYPHHIGDFRSGTVNMTRVERWIYRDLIDVYYDTEKPLPLDLDAVCYAVGVSTEEERRAVANLLRFKFTQTDTGYMHDRCEIEIAAYRTRAETAQENGKKGGRPKKRAATGSGTKQNPPETQEKPTGFPSGSDPDASGTPYITGSKTNQEPRTKNQDVNLSGGGTAQAVGDDAQNAAAAFVEILRSSGIGFAADDERVRSWPALGATPIDLRTAIQVGLLRRKREGSTQPLNIGLLNSLLPEAIAQRTGRAGGNSTTAPAGPWHTSWAGIVAHGRTLGLEQGEHETCPEFKLRVFHASGDGPWMDDHNRAFRNSAGPVAAGALLESGR</sequence>
<evidence type="ECO:0000313" key="3">
    <source>
        <dbReference type="Proteomes" id="UP000494261"/>
    </source>
</evidence>
<gene>
    <name evidence="2" type="ORF">BLA13014_03846</name>
</gene>
<proteinExistence type="predicted"/>
<protein>
    <recommendedName>
        <fullName evidence="4">DUF1376 domain-containing protein</fullName>
    </recommendedName>
</protein>
<organism evidence="2 3">
    <name type="scientific">Burkholderia aenigmatica</name>
    <dbReference type="NCBI Taxonomy" id="2015348"/>
    <lineage>
        <taxon>Bacteria</taxon>
        <taxon>Pseudomonadati</taxon>
        <taxon>Pseudomonadota</taxon>
        <taxon>Betaproteobacteria</taxon>
        <taxon>Burkholderiales</taxon>
        <taxon>Burkholderiaceae</taxon>
        <taxon>Burkholderia</taxon>
        <taxon>Burkholderia cepacia complex</taxon>
    </lineage>
</organism>
<dbReference type="AlphaFoldDB" id="A0A6P2MDF6"/>
<dbReference type="RefSeq" id="WP_175023640.1">
    <property type="nucleotide sequence ID" value="NZ_CABVQC010000025.1"/>
</dbReference>
<accession>A0A6P2MDF6</accession>
<name>A0A6P2MDF6_9BURK</name>
<dbReference type="Proteomes" id="UP000494261">
    <property type="component" value="Unassembled WGS sequence"/>
</dbReference>
<evidence type="ECO:0000313" key="2">
    <source>
        <dbReference type="EMBL" id="VWB83378.1"/>
    </source>
</evidence>
<evidence type="ECO:0000256" key="1">
    <source>
        <dbReference type="SAM" id="MobiDB-lite"/>
    </source>
</evidence>
<reference evidence="2 3" key="1">
    <citation type="submission" date="2019-09" db="EMBL/GenBank/DDBJ databases">
        <authorList>
            <person name="Depoorter E."/>
        </authorList>
    </citation>
    <scope>NUCLEOTIDE SEQUENCE [LARGE SCALE GENOMIC DNA]</scope>
    <source>
        <strain evidence="2">LMG 13014</strain>
    </source>
</reference>
<evidence type="ECO:0008006" key="4">
    <source>
        <dbReference type="Google" id="ProtNLM"/>
    </source>
</evidence>
<dbReference type="Pfam" id="PF07120">
    <property type="entry name" value="DUF1376"/>
    <property type="match status" value="1"/>
</dbReference>
<feature type="region of interest" description="Disordered" evidence="1">
    <location>
        <begin position="94"/>
        <end position="169"/>
    </location>
</feature>
<dbReference type="EMBL" id="CABVQC010000025">
    <property type="protein sequence ID" value="VWB83378.1"/>
    <property type="molecule type" value="Genomic_DNA"/>
</dbReference>
<dbReference type="InterPro" id="IPR010781">
    <property type="entry name" value="DUF1376"/>
</dbReference>